<organism evidence="1">
    <name type="scientific">marine metagenome</name>
    <dbReference type="NCBI Taxonomy" id="408172"/>
    <lineage>
        <taxon>unclassified sequences</taxon>
        <taxon>metagenomes</taxon>
        <taxon>ecological metagenomes</taxon>
    </lineage>
</organism>
<sequence length="28" mass="3270">MYTIPCKLFQFLNVRRVIHLAGSERGGY</sequence>
<reference evidence="1" key="1">
    <citation type="submission" date="2018-05" db="EMBL/GenBank/DDBJ databases">
        <authorList>
            <person name="Lanie J.A."/>
            <person name="Ng W.-L."/>
            <person name="Kazmierczak K.M."/>
            <person name="Andrzejewski T.M."/>
            <person name="Davidsen T.M."/>
            <person name="Wayne K.J."/>
            <person name="Tettelin H."/>
            <person name="Glass J.I."/>
            <person name="Rusch D."/>
            <person name="Podicherti R."/>
            <person name="Tsui H.-C.T."/>
            <person name="Winkler M.E."/>
        </authorList>
    </citation>
    <scope>NUCLEOTIDE SEQUENCE</scope>
</reference>
<accession>A0A382C6K8</accession>
<proteinExistence type="predicted"/>
<gene>
    <name evidence="1" type="ORF">METZ01_LOCUS174602</name>
</gene>
<protein>
    <submittedName>
        <fullName evidence="1">Uncharacterized protein</fullName>
    </submittedName>
</protein>
<dbReference type="AlphaFoldDB" id="A0A382C6K8"/>
<dbReference type="EMBL" id="UINC01033062">
    <property type="protein sequence ID" value="SVB21748.1"/>
    <property type="molecule type" value="Genomic_DNA"/>
</dbReference>
<evidence type="ECO:0000313" key="1">
    <source>
        <dbReference type="EMBL" id="SVB21748.1"/>
    </source>
</evidence>
<name>A0A382C6K8_9ZZZZ</name>